<dbReference type="AlphaFoldDB" id="A0A151GAF2"/>
<name>A0A151GAF2_DRECN</name>
<sequence>MALYLTMHYFARAVIRQMMDKLEDWTWCMAGDATCQACPYRWDLINAKSIAIKASGRKPWMPRLTVCYQCFQPQTIYCVADPEAEQDTCQCPDMVMPLRYGAFKRPGREA</sequence>
<reference evidence="1 2" key="1">
    <citation type="journal article" date="2016" name="Sci. Rep.">
        <title>Insights into Adaptations to a Near-Obligate Nematode Endoparasitic Lifestyle from the Finished Genome of Drechmeria coniospora.</title>
        <authorList>
            <person name="Zhang L."/>
            <person name="Zhou Z."/>
            <person name="Guo Q."/>
            <person name="Fokkens L."/>
            <person name="Miskei M."/>
            <person name="Pocsi I."/>
            <person name="Zhang W."/>
            <person name="Chen M."/>
            <person name="Wang L."/>
            <person name="Sun Y."/>
            <person name="Donzelli B.G."/>
            <person name="Gibson D.M."/>
            <person name="Nelson D.R."/>
            <person name="Luo J.G."/>
            <person name="Rep M."/>
            <person name="Liu H."/>
            <person name="Yang S."/>
            <person name="Wang J."/>
            <person name="Krasnoff S.B."/>
            <person name="Xu Y."/>
            <person name="Molnar I."/>
            <person name="Lin M."/>
        </authorList>
    </citation>
    <scope>NUCLEOTIDE SEQUENCE [LARGE SCALE GENOMIC DNA]</scope>
    <source>
        <strain evidence="1 2">ARSEF 6962</strain>
    </source>
</reference>
<organism evidence="1 2">
    <name type="scientific">Drechmeria coniospora</name>
    <name type="common">Nematophagous fungus</name>
    <name type="synonym">Meria coniospora</name>
    <dbReference type="NCBI Taxonomy" id="98403"/>
    <lineage>
        <taxon>Eukaryota</taxon>
        <taxon>Fungi</taxon>
        <taxon>Dikarya</taxon>
        <taxon>Ascomycota</taxon>
        <taxon>Pezizomycotina</taxon>
        <taxon>Sordariomycetes</taxon>
        <taxon>Hypocreomycetidae</taxon>
        <taxon>Hypocreales</taxon>
        <taxon>Ophiocordycipitaceae</taxon>
        <taxon>Drechmeria</taxon>
    </lineage>
</organism>
<dbReference type="Proteomes" id="UP000076580">
    <property type="component" value="Chromosome 03"/>
</dbReference>
<dbReference type="InParanoid" id="A0A151GAF2"/>
<proteinExistence type="predicted"/>
<evidence type="ECO:0000313" key="1">
    <source>
        <dbReference type="EMBL" id="KYK54055.1"/>
    </source>
</evidence>
<comment type="caution">
    <text evidence="1">The sequence shown here is derived from an EMBL/GenBank/DDBJ whole genome shotgun (WGS) entry which is preliminary data.</text>
</comment>
<dbReference type="RefSeq" id="XP_040653407.1">
    <property type="nucleotide sequence ID" value="XM_040803303.1"/>
</dbReference>
<evidence type="ECO:0000313" key="2">
    <source>
        <dbReference type="Proteomes" id="UP000076580"/>
    </source>
</evidence>
<accession>A0A151GAF2</accession>
<protein>
    <submittedName>
        <fullName evidence="1">Uncharacterized protein</fullName>
    </submittedName>
</protein>
<keyword evidence="2" id="KW-1185">Reference proteome</keyword>
<dbReference type="OrthoDB" id="5075206at2759"/>
<dbReference type="GeneID" id="63718653"/>
<gene>
    <name evidence="1" type="ORF">DCS_06010</name>
</gene>
<dbReference type="EMBL" id="LAYC01000003">
    <property type="protein sequence ID" value="KYK54055.1"/>
    <property type="molecule type" value="Genomic_DNA"/>
</dbReference>